<protein>
    <submittedName>
        <fullName evidence="9">GD13357</fullName>
    </submittedName>
</protein>
<dbReference type="STRING" id="7240.B4QP20"/>
<dbReference type="OrthoDB" id="6229420at2759"/>
<evidence type="ECO:0000313" key="10">
    <source>
        <dbReference type="Proteomes" id="UP000000304"/>
    </source>
</evidence>
<feature type="transmembrane region" description="Helical" evidence="8">
    <location>
        <begin position="163"/>
        <end position="192"/>
    </location>
</feature>
<sequence>MGEVAATVEPLAAVKSKSMRSRKRRQRRRRQIAYLAICGLSVAIFGFALATLIRPTTAQGDEDPGSWRKGYVGHGTTHEQLGQPHWPPVEYTVYRPTTNYTKAPPPPTSAMNPIFNFTHFLYDKVLYRDEPIPEGYIVVKNSDTLSLGPKVEENDWRDLFAHYWMVLIWVFILVVLIIVIPFIAVCYCCFCCCRRCRQGCPPCTSKQDAQRRFCCGICLLILIIGLIFGIIIAFVTNKMIDSGFAETSETMKRGSEDTCTYLKDVADHVYHLMMYNYEEMETHVLDQLTHAHRHIFLDLSDTSESNSLAEMERVLENMPEALELMRQVEKMEKDLRFYGSQLRDGVRGIKRDVNFAVANLCQLQMCQKFLISSNIEHIDSSQCLHFDNLPNTKEFVEGMENIVANEYYAIPQRGLSRLKKVSDKVKTQLSFVVPPMMRDLTKGRTIFREQATSVRNIVEGVLSDIHLKTLHSTKSFEDVYERFGHDRNVVSLIVCLLILLVLFILIFALLCGCFGRRRTGYGDECCSKSTGATCLLLAILLIFCVFSFIALVGLFYFMLGMVTYQGACAPLRDQENNTLFRQLDASIDLNHYLPPSETNKEAVQPLKMSSAIRACHANQTIFEMMRQHNIYDINDLSRIKVMSHSPDNTDSIKVFDEDLSTVVLLTKEERDELNKAGESKLAKYHSSLYMPSLCTQFTPMNLNALSEQLYKLSNDLEYPAYGWAKVSFWNEGLNTKAFYRNFVPKLTSIVEKMKANLKKIDELISYENHDFTNTIKILTATAVNSEQFIQTRGKDYINALGGNLTKSIDQMIDDYIDMIIKEANESVGHCAPLSYIYYRGVDLICHRIVDPINGFWVGILLCALLFLPILFVAHRLMCLYKKIYPYLATVGAAGVVEGGFQASPLNRLTQSCPICTGAPYVPPPIVTCSGGQQAYCGCPSGAPTRGDGGEDAIQADEARAVSWDEIEVTLKKSDYLYDAYSERDREHVPLANVPKKRRKAYERRREQQDYFEDASPSVSRGNRSGGDRGGGGGDGAPGSSSMRYNDMAPTHWDHEPPRYHNPPAAPPSSEYERPPPYYYPGASEQD</sequence>
<feature type="transmembrane region" description="Helical" evidence="8">
    <location>
        <begin position="32"/>
        <end position="53"/>
    </location>
</feature>
<comment type="subcellular location">
    <subcellularLocation>
        <location evidence="1">Membrane</location>
        <topology evidence="1">Multi-pass membrane protein</topology>
    </subcellularLocation>
</comment>
<dbReference type="Bgee" id="FBgn0185072">
    <property type="expression patterns" value="Expressed in embryo and 3 other cell types or tissues"/>
</dbReference>
<evidence type="ECO:0000256" key="8">
    <source>
        <dbReference type="SAM" id="Phobius"/>
    </source>
</evidence>
<evidence type="ECO:0000313" key="9">
    <source>
        <dbReference type="EMBL" id="EDX09015.1"/>
    </source>
</evidence>
<keyword evidence="10" id="KW-1185">Reference proteome</keyword>
<dbReference type="EMBL" id="CM000363">
    <property type="protein sequence ID" value="EDX09015.1"/>
    <property type="molecule type" value="Genomic_DNA"/>
</dbReference>
<dbReference type="HOGENOM" id="CLU_008293_1_0_1"/>
<keyword evidence="4 8" id="KW-1133">Transmembrane helix</keyword>
<dbReference type="PANTHER" id="PTHR22730:SF1">
    <property type="entry name" value="PROMININ-LIKE PROTEIN"/>
    <property type="match status" value="1"/>
</dbReference>
<evidence type="ECO:0000256" key="7">
    <source>
        <dbReference type="SAM" id="MobiDB-lite"/>
    </source>
</evidence>
<dbReference type="GO" id="GO:0016020">
    <property type="term" value="C:membrane"/>
    <property type="evidence" value="ECO:0007669"/>
    <property type="project" value="UniProtKB-SubCell"/>
</dbReference>
<proteinExistence type="inferred from homology"/>
<evidence type="ECO:0000256" key="4">
    <source>
        <dbReference type="ARBA" id="ARBA00022989"/>
    </source>
</evidence>
<dbReference type="Pfam" id="PF05478">
    <property type="entry name" value="Prominin"/>
    <property type="match status" value="1"/>
</dbReference>
<dbReference type="OMA" id="VYHLMMY"/>
<evidence type="ECO:0000256" key="1">
    <source>
        <dbReference type="ARBA" id="ARBA00004141"/>
    </source>
</evidence>
<feature type="transmembrane region" description="Helical" evidence="8">
    <location>
        <begin position="213"/>
        <end position="235"/>
    </location>
</feature>
<keyword evidence="3 8" id="KW-0812">Transmembrane</keyword>
<organism evidence="9 10">
    <name type="scientific">Drosophila simulans</name>
    <name type="common">Fruit fly</name>
    <dbReference type="NCBI Taxonomy" id="7240"/>
    <lineage>
        <taxon>Eukaryota</taxon>
        <taxon>Metazoa</taxon>
        <taxon>Ecdysozoa</taxon>
        <taxon>Arthropoda</taxon>
        <taxon>Hexapoda</taxon>
        <taxon>Insecta</taxon>
        <taxon>Pterygota</taxon>
        <taxon>Neoptera</taxon>
        <taxon>Endopterygota</taxon>
        <taxon>Diptera</taxon>
        <taxon>Brachycera</taxon>
        <taxon>Muscomorpha</taxon>
        <taxon>Ephydroidea</taxon>
        <taxon>Drosophilidae</taxon>
        <taxon>Drosophila</taxon>
        <taxon>Sophophora</taxon>
    </lineage>
</organism>
<feature type="region of interest" description="Disordered" evidence="7">
    <location>
        <begin position="994"/>
        <end position="1086"/>
    </location>
</feature>
<gene>
    <name evidence="9" type="primary">Dsim\GD13357</name>
    <name evidence="9" type="ORF">Dsim_GD13357</name>
</gene>
<name>B4QP20_DROSI</name>
<evidence type="ECO:0000256" key="5">
    <source>
        <dbReference type="ARBA" id="ARBA00023136"/>
    </source>
</evidence>
<dbReference type="InterPro" id="IPR008795">
    <property type="entry name" value="Prominin"/>
</dbReference>
<evidence type="ECO:0000256" key="6">
    <source>
        <dbReference type="ARBA" id="ARBA00023180"/>
    </source>
</evidence>
<accession>B4QP20</accession>
<evidence type="ECO:0000256" key="2">
    <source>
        <dbReference type="ARBA" id="ARBA00006058"/>
    </source>
</evidence>
<reference evidence="9 10" key="1">
    <citation type="journal article" date="2007" name="Nature">
        <title>Evolution of genes and genomes on the Drosophila phylogeny.</title>
        <authorList>
            <consortium name="Drosophila 12 Genomes Consortium"/>
            <person name="Clark A.G."/>
            <person name="Eisen M.B."/>
            <person name="Smith D.R."/>
            <person name="Bergman C.M."/>
            <person name="Oliver B."/>
            <person name="Markow T.A."/>
            <person name="Kaufman T.C."/>
            <person name="Kellis M."/>
            <person name="Gelbart W."/>
            <person name="Iyer V.N."/>
            <person name="Pollard D.A."/>
            <person name="Sackton T.B."/>
            <person name="Larracuente A.M."/>
            <person name="Singh N.D."/>
            <person name="Abad J.P."/>
            <person name="Abt D.N."/>
            <person name="Adryan B."/>
            <person name="Aguade M."/>
            <person name="Akashi H."/>
            <person name="Anderson W.W."/>
            <person name="Aquadro C.F."/>
            <person name="Ardell D.H."/>
            <person name="Arguello R."/>
            <person name="Artieri C.G."/>
            <person name="Barbash D.A."/>
            <person name="Barker D."/>
            <person name="Barsanti P."/>
            <person name="Batterham P."/>
            <person name="Batzoglou S."/>
            <person name="Begun D."/>
            <person name="Bhutkar A."/>
            <person name="Blanco E."/>
            <person name="Bosak S.A."/>
            <person name="Bradley R.K."/>
            <person name="Brand A.D."/>
            <person name="Brent M.R."/>
            <person name="Brooks A.N."/>
            <person name="Brown R.H."/>
            <person name="Butlin R.K."/>
            <person name="Caggese C."/>
            <person name="Calvi B.R."/>
            <person name="Bernardo de Carvalho A."/>
            <person name="Caspi A."/>
            <person name="Castrezana S."/>
            <person name="Celniker S.E."/>
            <person name="Chang J.L."/>
            <person name="Chapple C."/>
            <person name="Chatterji S."/>
            <person name="Chinwalla A."/>
            <person name="Civetta A."/>
            <person name="Clifton S.W."/>
            <person name="Comeron J.M."/>
            <person name="Costello J.C."/>
            <person name="Coyne J.A."/>
            <person name="Daub J."/>
            <person name="David R.G."/>
            <person name="Delcher A.L."/>
            <person name="Delehaunty K."/>
            <person name="Do C.B."/>
            <person name="Ebling H."/>
            <person name="Edwards K."/>
            <person name="Eickbush T."/>
            <person name="Evans J.D."/>
            <person name="Filipski A."/>
            <person name="Findeiss S."/>
            <person name="Freyhult E."/>
            <person name="Fulton L."/>
            <person name="Fulton R."/>
            <person name="Garcia A.C."/>
            <person name="Gardiner A."/>
            <person name="Garfield D.A."/>
            <person name="Garvin B.E."/>
            <person name="Gibson G."/>
            <person name="Gilbert D."/>
            <person name="Gnerre S."/>
            <person name="Godfrey J."/>
            <person name="Good R."/>
            <person name="Gotea V."/>
            <person name="Gravely B."/>
            <person name="Greenberg A.J."/>
            <person name="Griffiths-Jones S."/>
            <person name="Gross S."/>
            <person name="Guigo R."/>
            <person name="Gustafson E.A."/>
            <person name="Haerty W."/>
            <person name="Hahn M.W."/>
            <person name="Halligan D.L."/>
            <person name="Halpern A.L."/>
            <person name="Halter G.M."/>
            <person name="Han M.V."/>
            <person name="Heger A."/>
            <person name="Hillier L."/>
            <person name="Hinrichs A.S."/>
            <person name="Holmes I."/>
            <person name="Hoskins R.A."/>
            <person name="Hubisz M.J."/>
            <person name="Hultmark D."/>
            <person name="Huntley M.A."/>
            <person name="Jaffe D.B."/>
            <person name="Jagadeeshan S."/>
            <person name="Jeck W.R."/>
            <person name="Johnson J."/>
            <person name="Jones C.D."/>
            <person name="Jordan W.C."/>
            <person name="Karpen G.H."/>
            <person name="Kataoka E."/>
            <person name="Keightley P.D."/>
            <person name="Kheradpour P."/>
            <person name="Kirkness E.F."/>
            <person name="Koerich L.B."/>
            <person name="Kristiansen K."/>
            <person name="Kudrna D."/>
            <person name="Kulathinal R.J."/>
            <person name="Kumar S."/>
            <person name="Kwok R."/>
            <person name="Lander E."/>
            <person name="Langley C.H."/>
            <person name="Lapoint R."/>
            <person name="Lazzaro B.P."/>
            <person name="Lee S.J."/>
            <person name="Levesque L."/>
            <person name="Li R."/>
            <person name="Lin C.F."/>
            <person name="Lin M.F."/>
            <person name="Lindblad-Toh K."/>
            <person name="Llopart A."/>
            <person name="Long M."/>
            <person name="Low L."/>
            <person name="Lozovsky E."/>
            <person name="Lu J."/>
            <person name="Luo M."/>
            <person name="Machado C.A."/>
            <person name="Makalowski W."/>
            <person name="Marzo M."/>
            <person name="Matsuda M."/>
            <person name="Matzkin L."/>
            <person name="McAllister B."/>
            <person name="McBride C.S."/>
            <person name="McKernan B."/>
            <person name="McKernan K."/>
            <person name="Mendez-Lago M."/>
            <person name="Minx P."/>
            <person name="Mollenhauer M.U."/>
            <person name="Montooth K."/>
            <person name="Mount S.M."/>
            <person name="Mu X."/>
            <person name="Myers E."/>
            <person name="Negre B."/>
            <person name="Newfeld S."/>
            <person name="Nielsen R."/>
            <person name="Noor M.A."/>
            <person name="O'Grady P."/>
            <person name="Pachter L."/>
            <person name="Papaceit M."/>
            <person name="Parisi M.J."/>
            <person name="Parisi M."/>
            <person name="Parts L."/>
            <person name="Pedersen J.S."/>
            <person name="Pesole G."/>
            <person name="Phillippy A.M."/>
            <person name="Ponting C.P."/>
            <person name="Pop M."/>
            <person name="Porcelli D."/>
            <person name="Powell J.R."/>
            <person name="Prohaska S."/>
            <person name="Pruitt K."/>
            <person name="Puig M."/>
            <person name="Quesneville H."/>
            <person name="Ram K.R."/>
            <person name="Rand D."/>
            <person name="Rasmussen M.D."/>
            <person name="Reed L.K."/>
            <person name="Reenan R."/>
            <person name="Reily A."/>
            <person name="Remington K.A."/>
            <person name="Rieger T.T."/>
            <person name="Ritchie M.G."/>
            <person name="Robin C."/>
            <person name="Rogers Y.H."/>
            <person name="Rohde C."/>
            <person name="Rozas J."/>
            <person name="Rubenfield M.J."/>
            <person name="Ruiz A."/>
            <person name="Russo S."/>
            <person name="Salzberg S.L."/>
            <person name="Sanchez-Gracia A."/>
            <person name="Saranga D.J."/>
            <person name="Sato H."/>
            <person name="Schaeffer S.W."/>
            <person name="Schatz M.C."/>
            <person name="Schlenke T."/>
            <person name="Schwartz R."/>
            <person name="Segarra C."/>
            <person name="Singh R.S."/>
            <person name="Sirot L."/>
            <person name="Sirota M."/>
            <person name="Sisneros N.B."/>
            <person name="Smith C.D."/>
            <person name="Smith T.F."/>
            <person name="Spieth J."/>
            <person name="Stage D.E."/>
            <person name="Stark A."/>
            <person name="Stephan W."/>
            <person name="Strausberg R.L."/>
            <person name="Strempel S."/>
            <person name="Sturgill D."/>
            <person name="Sutton G."/>
            <person name="Sutton G.G."/>
            <person name="Tao W."/>
            <person name="Teichmann S."/>
            <person name="Tobari Y.N."/>
            <person name="Tomimura Y."/>
            <person name="Tsolas J.M."/>
            <person name="Valente V.L."/>
            <person name="Venter E."/>
            <person name="Venter J.C."/>
            <person name="Vicario S."/>
            <person name="Vieira F.G."/>
            <person name="Vilella A.J."/>
            <person name="Villasante A."/>
            <person name="Walenz B."/>
            <person name="Wang J."/>
            <person name="Wasserman M."/>
            <person name="Watts T."/>
            <person name="Wilson D."/>
            <person name="Wilson R.K."/>
            <person name="Wing R.A."/>
            <person name="Wolfner M.F."/>
            <person name="Wong A."/>
            <person name="Wong G.K."/>
            <person name="Wu C.I."/>
            <person name="Wu G."/>
            <person name="Yamamoto D."/>
            <person name="Yang H.P."/>
            <person name="Yang S.P."/>
            <person name="Yorke J.A."/>
            <person name="Yoshida K."/>
            <person name="Zdobnov E."/>
            <person name="Zhang P."/>
            <person name="Zhang Y."/>
            <person name="Zimin A.V."/>
            <person name="Baldwin J."/>
            <person name="Abdouelleil A."/>
            <person name="Abdulkadir J."/>
            <person name="Abebe A."/>
            <person name="Abera B."/>
            <person name="Abreu J."/>
            <person name="Acer S.C."/>
            <person name="Aftuck L."/>
            <person name="Alexander A."/>
            <person name="An P."/>
            <person name="Anderson E."/>
            <person name="Anderson S."/>
            <person name="Arachi H."/>
            <person name="Azer M."/>
            <person name="Bachantsang P."/>
            <person name="Barry A."/>
            <person name="Bayul T."/>
            <person name="Berlin A."/>
            <person name="Bessette D."/>
            <person name="Bloom T."/>
            <person name="Blye J."/>
            <person name="Boguslavskiy L."/>
            <person name="Bonnet C."/>
            <person name="Boukhgalter B."/>
            <person name="Bourzgui I."/>
            <person name="Brown A."/>
            <person name="Cahill P."/>
            <person name="Channer S."/>
            <person name="Cheshatsang Y."/>
            <person name="Chuda L."/>
            <person name="Citroen M."/>
            <person name="Collymore A."/>
            <person name="Cooke P."/>
            <person name="Costello M."/>
            <person name="D'Aco K."/>
            <person name="Daza R."/>
            <person name="De Haan G."/>
            <person name="DeGray S."/>
            <person name="DeMaso C."/>
            <person name="Dhargay N."/>
            <person name="Dooley K."/>
            <person name="Dooley E."/>
            <person name="Doricent M."/>
            <person name="Dorje P."/>
            <person name="Dorjee K."/>
            <person name="Dupes A."/>
            <person name="Elong R."/>
            <person name="Falk J."/>
            <person name="Farina A."/>
            <person name="Faro S."/>
            <person name="Ferguson D."/>
            <person name="Fisher S."/>
            <person name="Foley C.D."/>
            <person name="Franke A."/>
            <person name="Friedrich D."/>
            <person name="Gadbois L."/>
            <person name="Gearin G."/>
            <person name="Gearin C.R."/>
            <person name="Giannoukos G."/>
            <person name="Goode T."/>
            <person name="Graham J."/>
            <person name="Grandbois E."/>
            <person name="Grewal S."/>
            <person name="Gyaltsen K."/>
            <person name="Hafez N."/>
            <person name="Hagos B."/>
            <person name="Hall J."/>
            <person name="Henson C."/>
            <person name="Hollinger A."/>
            <person name="Honan T."/>
            <person name="Huard M.D."/>
            <person name="Hughes L."/>
            <person name="Hurhula B."/>
            <person name="Husby M.E."/>
            <person name="Kamat A."/>
            <person name="Kanga B."/>
            <person name="Kashin S."/>
            <person name="Khazanovich D."/>
            <person name="Kisner P."/>
            <person name="Lance K."/>
            <person name="Lara M."/>
            <person name="Lee W."/>
            <person name="Lennon N."/>
            <person name="Letendre F."/>
            <person name="LeVine R."/>
            <person name="Lipovsky A."/>
            <person name="Liu X."/>
            <person name="Liu J."/>
            <person name="Liu S."/>
            <person name="Lokyitsang T."/>
            <person name="Lokyitsang Y."/>
            <person name="Lubonja R."/>
            <person name="Lui A."/>
            <person name="MacDonald P."/>
            <person name="Magnisalis V."/>
            <person name="Maru K."/>
            <person name="Matthews C."/>
            <person name="McCusker W."/>
            <person name="McDonough S."/>
            <person name="Mehta T."/>
            <person name="Meldrim J."/>
            <person name="Meneus L."/>
            <person name="Mihai O."/>
            <person name="Mihalev A."/>
            <person name="Mihova T."/>
            <person name="Mittelman R."/>
            <person name="Mlenga V."/>
            <person name="Montmayeur A."/>
            <person name="Mulrain L."/>
            <person name="Navidi A."/>
            <person name="Naylor J."/>
            <person name="Negash T."/>
            <person name="Nguyen T."/>
            <person name="Nguyen N."/>
            <person name="Nicol R."/>
            <person name="Norbu C."/>
            <person name="Norbu N."/>
            <person name="Novod N."/>
            <person name="O'Neill B."/>
            <person name="Osman S."/>
            <person name="Markiewicz E."/>
            <person name="Oyono O.L."/>
            <person name="Patti C."/>
            <person name="Phunkhang P."/>
            <person name="Pierre F."/>
            <person name="Priest M."/>
            <person name="Raghuraman S."/>
            <person name="Rege F."/>
            <person name="Reyes R."/>
            <person name="Rise C."/>
            <person name="Rogov P."/>
            <person name="Ross K."/>
            <person name="Ryan E."/>
            <person name="Settipalli S."/>
            <person name="Shea T."/>
            <person name="Sherpa N."/>
            <person name="Shi L."/>
            <person name="Shih D."/>
            <person name="Sparrow T."/>
            <person name="Spaulding J."/>
            <person name="Stalker J."/>
            <person name="Stange-Thomann N."/>
            <person name="Stavropoulos S."/>
            <person name="Stone C."/>
            <person name="Strader C."/>
            <person name="Tesfaye S."/>
            <person name="Thomson T."/>
            <person name="Thoulutsang Y."/>
            <person name="Thoulutsang D."/>
            <person name="Topham K."/>
            <person name="Topping I."/>
            <person name="Tsamla T."/>
            <person name="Vassiliev H."/>
            <person name="Vo A."/>
            <person name="Wangchuk T."/>
            <person name="Wangdi T."/>
            <person name="Weiand M."/>
            <person name="Wilkinson J."/>
            <person name="Wilson A."/>
            <person name="Yadav S."/>
            <person name="Young G."/>
            <person name="Yu Q."/>
            <person name="Zembek L."/>
            <person name="Zhong D."/>
            <person name="Zimmer A."/>
            <person name="Zwirko Z."/>
            <person name="Jaffe D.B."/>
            <person name="Alvarez P."/>
            <person name="Brockman W."/>
            <person name="Butler J."/>
            <person name="Chin C."/>
            <person name="Gnerre S."/>
            <person name="Grabherr M."/>
            <person name="Kleber M."/>
            <person name="Mauceli E."/>
            <person name="MacCallum I."/>
        </authorList>
    </citation>
    <scope>NUCLEOTIDE SEQUENCE [LARGE SCALE GENOMIC DNA]</scope>
    <source>
        <strain evidence="10">white501</strain>
    </source>
</reference>
<keyword evidence="5 8" id="KW-0472">Membrane</keyword>
<dbReference type="PhylomeDB" id="B4QP20"/>
<feature type="transmembrane region" description="Helical" evidence="8">
    <location>
        <begin position="854"/>
        <end position="873"/>
    </location>
</feature>
<comment type="similarity">
    <text evidence="2">Belongs to the prominin family.</text>
</comment>
<feature type="compositionally biased region" description="Gly residues" evidence="7">
    <location>
        <begin position="1023"/>
        <end position="1036"/>
    </location>
</feature>
<dbReference type="Proteomes" id="UP000000304">
    <property type="component" value="Chromosome 3L"/>
</dbReference>
<dbReference type="AlphaFoldDB" id="B4QP20"/>
<dbReference type="PANTHER" id="PTHR22730">
    <property type="entry name" value="PROMININ PROM PROTEIN"/>
    <property type="match status" value="1"/>
</dbReference>
<feature type="transmembrane region" description="Helical" evidence="8">
    <location>
        <begin position="489"/>
        <end position="514"/>
    </location>
</feature>
<feature type="transmembrane region" description="Helical" evidence="8">
    <location>
        <begin position="535"/>
        <end position="559"/>
    </location>
</feature>
<keyword evidence="6" id="KW-0325">Glycoprotein</keyword>
<evidence type="ECO:0000256" key="3">
    <source>
        <dbReference type="ARBA" id="ARBA00022692"/>
    </source>
</evidence>